<dbReference type="InterPro" id="IPR003719">
    <property type="entry name" value="Phenazine_PhzF-like"/>
</dbReference>
<dbReference type="NCBIfam" id="TIGR00654">
    <property type="entry name" value="PhzF_family"/>
    <property type="match status" value="1"/>
</dbReference>
<dbReference type="Gene3D" id="3.10.310.10">
    <property type="entry name" value="Diaminopimelate Epimerase, Chain A, domain 1"/>
    <property type="match status" value="2"/>
</dbReference>
<feature type="active site" evidence="3">
    <location>
        <position position="69"/>
    </location>
</feature>
<dbReference type="SUPFAM" id="SSF54506">
    <property type="entry name" value="Diaminopimelate epimerase-like"/>
    <property type="match status" value="1"/>
</dbReference>
<evidence type="ECO:0000256" key="1">
    <source>
        <dbReference type="ARBA" id="ARBA00008270"/>
    </source>
</evidence>
<gene>
    <name evidence="4" type="ORF">LUZ61_016123</name>
</gene>
<evidence type="ECO:0000313" key="5">
    <source>
        <dbReference type="Proteomes" id="UP001210211"/>
    </source>
</evidence>
<dbReference type="AlphaFoldDB" id="A0AAD6EJT0"/>
<comment type="similarity">
    <text evidence="1">Belongs to the PhzF family.</text>
</comment>
<keyword evidence="5" id="KW-1185">Reference proteome</keyword>
<sequence>MTELACQESRPLTKVFVEMPQRAIKYAVIDAFTGEAFKGNPAAVCLLEETTDVDEHWMLSVAKEFNISETCFLTRVVSTVESYPNSSNQSVDIPRFSLRWFTPVAEVNLCGHATLASAHFLFTSALLEHETVEFITKSGLLTAKKVTKSKSASKDMKLFIELDFPADQVVKCNASELPSIPLTLNGLSLINVLKTTASDDFIVEVSSGKEVAELQPNFNEIQKCAGRGVIVTGQAPDGSGFDFFSRFFCPKLGVNEDPVCGSAHCALVPYWSRKLQKKSLTAFMASPRSGVLHLELDDKSQRVRISGEAVTVMVGTLLV</sequence>
<keyword evidence="2" id="KW-0413">Isomerase</keyword>
<dbReference type="Proteomes" id="UP001210211">
    <property type="component" value="Unassembled WGS sequence"/>
</dbReference>
<accession>A0AAD6EJT0</accession>
<name>A0AAD6EJT0_9POAL</name>
<evidence type="ECO:0000256" key="3">
    <source>
        <dbReference type="PIRSR" id="PIRSR016184-1"/>
    </source>
</evidence>
<comment type="caution">
    <text evidence="4">The sequence shown here is derived from an EMBL/GenBank/DDBJ whole genome shotgun (WGS) entry which is preliminary data.</text>
</comment>
<proteinExistence type="inferred from homology"/>
<dbReference type="PIRSF" id="PIRSF016184">
    <property type="entry name" value="PhzC_PhzF"/>
    <property type="match status" value="1"/>
</dbReference>
<protein>
    <submittedName>
        <fullName evidence="4">Uncharacterized protein</fullName>
    </submittedName>
</protein>
<dbReference type="EMBL" id="JAMRDG010000002">
    <property type="protein sequence ID" value="KAJ3686959.1"/>
    <property type="molecule type" value="Genomic_DNA"/>
</dbReference>
<dbReference type="PANTHER" id="PTHR13774:SF17">
    <property type="entry name" value="PHENAZINE BIOSYNTHESIS-LIKE DOMAIN-CONTAINING PROTEIN"/>
    <property type="match status" value="1"/>
</dbReference>
<evidence type="ECO:0000256" key="2">
    <source>
        <dbReference type="ARBA" id="ARBA00023235"/>
    </source>
</evidence>
<evidence type="ECO:0000313" key="4">
    <source>
        <dbReference type="EMBL" id="KAJ3686959.1"/>
    </source>
</evidence>
<reference evidence="4 5" key="1">
    <citation type="journal article" date="2022" name="Cell">
        <title>Repeat-based holocentromeres influence genome architecture and karyotype evolution.</title>
        <authorList>
            <person name="Hofstatter P.G."/>
            <person name="Thangavel G."/>
            <person name="Lux T."/>
            <person name="Neumann P."/>
            <person name="Vondrak T."/>
            <person name="Novak P."/>
            <person name="Zhang M."/>
            <person name="Costa L."/>
            <person name="Castellani M."/>
            <person name="Scott A."/>
            <person name="Toegelov H."/>
            <person name="Fuchs J."/>
            <person name="Mata-Sucre Y."/>
            <person name="Dias Y."/>
            <person name="Vanzela A.L.L."/>
            <person name="Huettel B."/>
            <person name="Almeida C.C.S."/>
            <person name="Simkova H."/>
            <person name="Souza G."/>
            <person name="Pedrosa-Harand A."/>
            <person name="Macas J."/>
            <person name="Mayer K.F.X."/>
            <person name="Houben A."/>
            <person name="Marques A."/>
        </authorList>
    </citation>
    <scope>NUCLEOTIDE SEQUENCE [LARGE SCALE GENOMIC DNA]</scope>
    <source>
        <strain evidence="4">RhyTen1mFocal</strain>
    </source>
</reference>
<dbReference type="Pfam" id="PF02567">
    <property type="entry name" value="PhzC-PhzF"/>
    <property type="match status" value="1"/>
</dbReference>
<dbReference type="GO" id="GO:0016853">
    <property type="term" value="F:isomerase activity"/>
    <property type="evidence" value="ECO:0007669"/>
    <property type="project" value="UniProtKB-KW"/>
</dbReference>
<dbReference type="PANTHER" id="PTHR13774">
    <property type="entry name" value="PHENAZINE BIOSYNTHESIS PROTEIN"/>
    <property type="match status" value="1"/>
</dbReference>
<dbReference type="GO" id="GO:0005737">
    <property type="term" value="C:cytoplasm"/>
    <property type="evidence" value="ECO:0007669"/>
    <property type="project" value="TreeGrafter"/>
</dbReference>
<organism evidence="4 5">
    <name type="scientific">Rhynchospora tenuis</name>
    <dbReference type="NCBI Taxonomy" id="198213"/>
    <lineage>
        <taxon>Eukaryota</taxon>
        <taxon>Viridiplantae</taxon>
        <taxon>Streptophyta</taxon>
        <taxon>Embryophyta</taxon>
        <taxon>Tracheophyta</taxon>
        <taxon>Spermatophyta</taxon>
        <taxon>Magnoliopsida</taxon>
        <taxon>Liliopsida</taxon>
        <taxon>Poales</taxon>
        <taxon>Cyperaceae</taxon>
        <taxon>Cyperoideae</taxon>
        <taxon>Rhynchosporeae</taxon>
        <taxon>Rhynchospora</taxon>
    </lineage>
</organism>